<dbReference type="CDD" id="cd03013">
    <property type="entry name" value="PRX5_like"/>
    <property type="match status" value="1"/>
</dbReference>
<sequence length="162" mass="17820">MSIKVGDRIPEVPLQRIRDGIETVDTNNLFDGRRIVLFAVPGAFTPTCSEKHLPGFVEHFDAFRSRGIEVACMSVNDPFVMQAWGQAHHVPDGLMMLADGNGDFARALGLQLDASAYGMGTRAKRFALYAEDGIVRELQVEAPGEFRVSSAEHMLELLDATK</sequence>
<gene>
    <name evidence="5" type="ORF">K6753_05400</name>
</gene>
<dbReference type="EMBL" id="JAINZW010000002">
    <property type="protein sequence ID" value="MBZ4038963.1"/>
    <property type="molecule type" value="Genomic_DNA"/>
</dbReference>
<evidence type="ECO:0000256" key="2">
    <source>
        <dbReference type="ARBA" id="ARBA00023002"/>
    </source>
</evidence>
<keyword evidence="1 3" id="KW-0575">Peroxidase</keyword>
<dbReference type="InterPro" id="IPR036249">
    <property type="entry name" value="Thioredoxin-like_sf"/>
</dbReference>
<organism evidence="5 6">
    <name type="scientific">Novilysobacter selenitireducens</name>
    <dbReference type="NCBI Taxonomy" id="2872639"/>
    <lineage>
        <taxon>Bacteria</taxon>
        <taxon>Pseudomonadati</taxon>
        <taxon>Pseudomonadota</taxon>
        <taxon>Gammaproteobacteria</taxon>
        <taxon>Lysobacterales</taxon>
        <taxon>Lysobacteraceae</taxon>
        <taxon>Novilysobacter</taxon>
    </lineage>
</organism>
<reference evidence="5 6" key="1">
    <citation type="submission" date="2021-09" db="EMBL/GenBank/DDBJ databases">
        <title>Lysobacter sp. 13A isolated from the river sediment.</title>
        <authorList>
            <person name="Liu H."/>
            <person name="Li S."/>
            <person name="Mao S."/>
        </authorList>
    </citation>
    <scope>NUCLEOTIDE SEQUENCE [LARGE SCALE GENOMIC DNA]</scope>
    <source>
        <strain evidence="5 6">13A</strain>
    </source>
</reference>
<dbReference type="Gene3D" id="3.40.30.10">
    <property type="entry name" value="Glutaredoxin"/>
    <property type="match status" value="1"/>
</dbReference>
<dbReference type="PANTHER" id="PTHR10430">
    <property type="entry name" value="PEROXIREDOXIN"/>
    <property type="match status" value="1"/>
</dbReference>
<comment type="catalytic activity">
    <reaction evidence="3">
        <text>a hydroperoxide + 2 glutathione = an alcohol + glutathione disulfide + H2O</text>
        <dbReference type="Rhea" id="RHEA:62632"/>
        <dbReference type="ChEBI" id="CHEBI:15377"/>
        <dbReference type="ChEBI" id="CHEBI:30879"/>
        <dbReference type="ChEBI" id="CHEBI:35924"/>
        <dbReference type="ChEBI" id="CHEBI:57925"/>
        <dbReference type="ChEBI" id="CHEBI:58297"/>
        <dbReference type="EC" id="1.11.1.27"/>
    </reaction>
</comment>
<protein>
    <recommendedName>
        <fullName evidence="3">Glutathione-dependent peroxiredoxin</fullName>
        <ecNumber evidence="3">1.11.1.27</ecNumber>
    </recommendedName>
</protein>
<dbReference type="PANTHER" id="PTHR10430:SF16">
    <property type="entry name" value="PEROXIREDOXIN-5, MITOCHONDRIAL"/>
    <property type="match status" value="1"/>
</dbReference>
<evidence type="ECO:0000313" key="5">
    <source>
        <dbReference type="EMBL" id="MBZ4038963.1"/>
    </source>
</evidence>
<feature type="domain" description="Thioredoxin" evidence="4">
    <location>
        <begin position="3"/>
        <end position="162"/>
    </location>
</feature>
<dbReference type="PROSITE" id="PS51352">
    <property type="entry name" value="THIOREDOXIN_2"/>
    <property type="match status" value="1"/>
</dbReference>
<evidence type="ECO:0000256" key="3">
    <source>
        <dbReference type="RuleBase" id="RU366011"/>
    </source>
</evidence>
<keyword evidence="3" id="KW-0049">Antioxidant</keyword>
<evidence type="ECO:0000259" key="4">
    <source>
        <dbReference type="PROSITE" id="PS51352"/>
    </source>
</evidence>
<proteinExistence type="inferred from homology"/>
<comment type="caution">
    <text evidence="5">The sequence shown here is derived from an EMBL/GenBank/DDBJ whole genome shotgun (WGS) entry which is preliminary data.</text>
</comment>
<dbReference type="InterPro" id="IPR037944">
    <property type="entry name" value="PRX5-like"/>
</dbReference>
<dbReference type="RefSeq" id="WP_223675166.1">
    <property type="nucleotide sequence ID" value="NZ_JAINZW010000002.1"/>
</dbReference>
<dbReference type="Proteomes" id="UP001430954">
    <property type="component" value="Unassembled WGS sequence"/>
</dbReference>
<evidence type="ECO:0000256" key="1">
    <source>
        <dbReference type="ARBA" id="ARBA00022559"/>
    </source>
</evidence>
<keyword evidence="2 3" id="KW-0560">Oxidoreductase</keyword>
<name>A0ABS7T529_9GAMM</name>
<accession>A0ABS7T529</accession>
<dbReference type="EC" id="1.11.1.27" evidence="3"/>
<dbReference type="InterPro" id="IPR013766">
    <property type="entry name" value="Thioredoxin_domain"/>
</dbReference>
<comment type="similarity">
    <text evidence="3">Belongs to the peroxiredoxin family. Prx5 subfamily.</text>
</comment>
<dbReference type="InterPro" id="IPR013740">
    <property type="entry name" value="Redoxin"/>
</dbReference>
<dbReference type="Pfam" id="PF08534">
    <property type="entry name" value="Redoxin"/>
    <property type="match status" value="1"/>
</dbReference>
<comment type="function">
    <text evidence="3">Thiol-specific peroxidase that catalyzes the reduction of hydrogen peroxide and organic hydroperoxides to water and alcohols, respectively. Plays a role in cell protection against oxidative stress by detoxifying peroxides.</text>
</comment>
<dbReference type="SUPFAM" id="SSF52833">
    <property type="entry name" value="Thioredoxin-like"/>
    <property type="match status" value="1"/>
</dbReference>
<keyword evidence="3" id="KW-0676">Redox-active center</keyword>
<evidence type="ECO:0000313" key="6">
    <source>
        <dbReference type="Proteomes" id="UP001430954"/>
    </source>
</evidence>
<keyword evidence="6" id="KW-1185">Reference proteome</keyword>